<dbReference type="PANTHER" id="PTHR44324:SF4">
    <property type="entry name" value="WD40 REPEAT DOMAIN 95"/>
    <property type="match status" value="1"/>
</dbReference>
<evidence type="ECO:0000313" key="4">
    <source>
        <dbReference type="RefSeq" id="XP_026500079.2"/>
    </source>
</evidence>
<accession>A0A8B8ISF7</accession>
<keyword evidence="3" id="KW-1185">Reference proteome</keyword>
<dbReference type="RefSeq" id="XP_026500079.2">
    <property type="nucleotide sequence ID" value="XM_026644294.2"/>
</dbReference>
<dbReference type="Pfam" id="PF00400">
    <property type="entry name" value="WD40"/>
    <property type="match status" value="2"/>
</dbReference>
<keyword evidence="2" id="KW-0853">WD repeat</keyword>
<keyword evidence="1" id="KW-0677">Repeat</keyword>
<evidence type="ECO:0000256" key="1">
    <source>
        <dbReference type="ARBA" id="ARBA00022737"/>
    </source>
</evidence>
<evidence type="ECO:0000256" key="2">
    <source>
        <dbReference type="PROSITE-ProRule" id="PRU00221"/>
    </source>
</evidence>
<dbReference type="GeneID" id="113403715"/>
<dbReference type="InterPro" id="IPR001680">
    <property type="entry name" value="WD40_rpt"/>
</dbReference>
<dbReference type="PANTHER" id="PTHR44324">
    <property type="entry name" value="WD40 REPEAT DOMAIN 95"/>
    <property type="match status" value="1"/>
</dbReference>
<dbReference type="AlphaFoldDB" id="A0A8B8ISF7"/>
<dbReference type="Proteomes" id="UP001652626">
    <property type="component" value="Chromosome 23"/>
</dbReference>
<dbReference type="InterPro" id="IPR036322">
    <property type="entry name" value="WD40_repeat_dom_sf"/>
</dbReference>
<dbReference type="InterPro" id="IPR051242">
    <property type="entry name" value="WD-EF-hand_domain"/>
</dbReference>
<dbReference type="Gene3D" id="2.130.10.10">
    <property type="entry name" value="YVTN repeat-like/Quinoprotein amine dehydrogenase"/>
    <property type="match status" value="1"/>
</dbReference>
<evidence type="ECO:0000313" key="3">
    <source>
        <dbReference type="Proteomes" id="UP001652626"/>
    </source>
</evidence>
<dbReference type="OrthoDB" id="691673at2759"/>
<protein>
    <submittedName>
        <fullName evidence="4">Uncharacterized protein LOC113403715</fullName>
    </submittedName>
</protein>
<feature type="repeat" description="WD" evidence="2">
    <location>
        <begin position="402"/>
        <end position="436"/>
    </location>
</feature>
<proteinExistence type="predicted"/>
<sequence length="752" mass="84480">MSIKSQKSLNDECSEIFEKSYSVRSDSNESLSCDEDEDSLSRELLKKLTPAVLSKLRRSFKKAKERNAARDIERRVEEVMRAAAAEEGIEFATPVTRQPNTLYLDETSFVAALENIFGHHKYTTHAHQLFQVLDAFGSGRVWWKQVVAKLVAAGARSTTSRCERWSPVRIGGMMKLEHCKRETIIKLVNIEREHSFCYAAVTRGGRVGVYSGELQLLSSYEVFYHRTGIHRRVKNSWITDAVYLSDVQCLLLSASDRSLAIYDVTTLTHTPLYCITGLPNIPTCLTYNPTMNAGNESELIFGTERGDLTKVRFLQPRVSLLFMKLPDNINYYYWMELFNAPHTSYCSITNWRKVHSRSVRRVRHARDGDIVLSCSHDTSVSVRSRHALGKLADYVFKVQRGVSCFHMVPSLHMLVTGSPDGIVRLWESPQSSPFASLSIPGSPAVLDVAVVVALEIIVAYCSNCYLHIWDLYEECLLQTVKIKFPFLGVLGKRVEFGTYSIHPGPPRREEMDEDVQDILDATSSRRGSSVYRGSTGGLILMTEPAQASWDQRGLEQDPENIRFNRSELLITCCDYVCIIVLRDNHGSPLPPPGDTLRARRPSFWELPADLMSPIVPVTAKPAPPSPKLLKPVAIKQSTQDLDELLEKAGLRGILEKDFVLMQGLKHDLNKKLYEMEANKEAIRSAVTAGAPYLALKNYEPEPLPTFEDLAEECSRVMRLLPGSSVIASPSGSEFSSPRNSKSFKLCKVKNST</sequence>
<dbReference type="SMART" id="SM00320">
    <property type="entry name" value="WD40"/>
    <property type="match status" value="4"/>
</dbReference>
<dbReference type="PROSITE" id="PS50082">
    <property type="entry name" value="WD_REPEATS_2"/>
    <property type="match status" value="1"/>
</dbReference>
<dbReference type="SUPFAM" id="SSF50978">
    <property type="entry name" value="WD40 repeat-like"/>
    <property type="match status" value="1"/>
</dbReference>
<gene>
    <name evidence="4" type="primary">LOC113403715</name>
</gene>
<name>A0A8B8ISF7_VANTA</name>
<organism evidence="3 4">
    <name type="scientific">Vanessa tameamea</name>
    <name type="common">Kamehameha butterfly</name>
    <dbReference type="NCBI Taxonomy" id="334116"/>
    <lineage>
        <taxon>Eukaryota</taxon>
        <taxon>Metazoa</taxon>
        <taxon>Ecdysozoa</taxon>
        <taxon>Arthropoda</taxon>
        <taxon>Hexapoda</taxon>
        <taxon>Insecta</taxon>
        <taxon>Pterygota</taxon>
        <taxon>Neoptera</taxon>
        <taxon>Endopterygota</taxon>
        <taxon>Lepidoptera</taxon>
        <taxon>Glossata</taxon>
        <taxon>Ditrysia</taxon>
        <taxon>Papilionoidea</taxon>
        <taxon>Nymphalidae</taxon>
        <taxon>Nymphalinae</taxon>
        <taxon>Vanessa</taxon>
    </lineage>
</organism>
<dbReference type="InterPro" id="IPR015943">
    <property type="entry name" value="WD40/YVTN_repeat-like_dom_sf"/>
</dbReference>
<dbReference type="OMA" id="MEANTQV"/>
<reference evidence="4" key="1">
    <citation type="submission" date="2025-08" db="UniProtKB">
        <authorList>
            <consortium name="RefSeq"/>
        </authorList>
    </citation>
    <scope>IDENTIFICATION</scope>
    <source>
        <tissue evidence="4">Whole body</tissue>
    </source>
</reference>